<keyword evidence="3" id="KW-1185">Reference proteome</keyword>
<dbReference type="InterPro" id="IPR036047">
    <property type="entry name" value="F-box-like_dom_sf"/>
</dbReference>
<evidence type="ECO:0000313" key="3">
    <source>
        <dbReference type="Proteomes" id="UP000541558"/>
    </source>
</evidence>
<evidence type="ECO:0000313" key="2">
    <source>
        <dbReference type="EMBL" id="KAF5335097.1"/>
    </source>
</evidence>
<comment type="caution">
    <text evidence="2">The sequence shown here is derived from an EMBL/GenBank/DDBJ whole genome shotgun (WGS) entry which is preliminary data.</text>
</comment>
<dbReference type="Pfam" id="PF12937">
    <property type="entry name" value="F-box-like"/>
    <property type="match status" value="1"/>
</dbReference>
<dbReference type="SUPFAM" id="SSF52047">
    <property type="entry name" value="RNI-like"/>
    <property type="match status" value="1"/>
</dbReference>
<dbReference type="Proteomes" id="UP000541558">
    <property type="component" value="Unassembled WGS sequence"/>
</dbReference>
<dbReference type="Gene3D" id="3.80.10.10">
    <property type="entry name" value="Ribonuclease Inhibitor"/>
    <property type="match status" value="1"/>
</dbReference>
<dbReference type="EMBL" id="JAACJK010000064">
    <property type="protein sequence ID" value="KAF5335097.1"/>
    <property type="molecule type" value="Genomic_DNA"/>
</dbReference>
<gene>
    <name evidence="2" type="ORF">D9611_010967</name>
</gene>
<dbReference type="SUPFAM" id="SSF81383">
    <property type="entry name" value="F-box domain"/>
    <property type="match status" value="1"/>
</dbReference>
<dbReference type="OrthoDB" id="3035878at2759"/>
<organism evidence="2 3">
    <name type="scientific">Ephemerocybe angulata</name>
    <dbReference type="NCBI Taxonomy" id="980116"/>
    <lineage>
        <taxon>Eukaryota</taxon>
        <taxon>Fungi</taxon>
        <taxon>Dikarya</taxon>
        <taxon>Basidiomycota</taxon>
        <taxon>Agaricomycotina</taxon>
        <taxon>Agaricomycetes</taxon>
        <taxon>Agaricomycetidae</taxon>
        <taxon>Agaricales</taxon>
        <taxon>Agaricineae</taxon>
        <taxon>Psathyrellaceae</taxon>
        <taxon>Ephemerocybe</taxon>
    </lineage>
</organism>
<accession>A0A8H5FFX2</accession>
<dbReference type="AlphaFoldDB" id="A0A8H5FFX2"/>
<evidence type="ECO:0000259" key="1">
    <source>
        <dbReference type="Pfam" id="PF12937"/>
    </source>
</evidence>
<dbReference type="PANTHER" id="PTHR38926">
    <property type="entry name" value="F-BOX DOMAIN CONTAINING PROTEIN, EXPRESSED"/>
    <property type="match status" value="1"/>
</dbReference>
<name>A0A8H5FFX2_9AGAR</name>
<dbReference type="InterPro" id="IPR032675">
    <property type="entry name" value="LRR_dom_sf"/>
</dbReference>
<dbReference type="InterPro" id="IPR001810">
    <property type="entry name" value="F-box_dom"/>
</dbReference>
<proteinExistence type="predicted"/>
<protein>
    <recommendedName>
        <fullName evidence="1">F-box domain-containing protein</fullName>
    </recommendedName>
</protein>
<sequence>MDQHPDNFSHLIVTNAPLDEKARAHFQDRLHALDITLEQMVNRRQEYLELLSRWRLIPLDILGDIFRLVVVPQVVRYKETPSRRKPDSAKELLALCLVCRRWREAALNTHRLWSALDISDYLSPRFSQKVETWLARSGVLPKSLKIREECSNPRDPRHRCRMMSTELAKFLAEGPRLEHLALQCSSPLCLKGLLNVVKNGHSSPGSWDKIKSLQVTFSQWTELEPFNPADTVFHQLPPVTSLDLRLPPLPRVRHRPNGNYDSDLNYNEVVSDVGMALHIPELALARLSHLTLHCNWNGARIIAILRSTRSLQTLELDFAQTTQTFGDPSQIRGLMWNNLVLPNLEVLRLRRSNREVFEMLQLIQTPSLLELDLEFYHEIGVRGNHPCAPHIMGLLERSNVRLRRFRMAGTYEIYDELGEILLGLPSLVHITLDGINIYYSVFRNLKSAIPPALPLLEYMELYNVDLRERYSAWLDEELMPVADIIRYFDSRKSIKQADGTPLVMTDVIARSDNPQTDFVISNGVVTMAPQDEEF</sequence>
<dbReference type="PANTHER" id="PTHR38926:SF72">
    <property type="entry name" value="IM:7136021-RELATED"/>
    <property type="match status" value="1"/>
</dbReference>
<dbReference type="Gene3D" id="1.20.1280.50">
    <property type="match status" value="1"/>
</dbReference>
<feature type="domain" description="F-box" evidence="1">
    <location>
        <begin position="57"/>
        <end position="118"/>
    </location>
</feature>
<reference evidence="2 3" key="1">
    <citation type="journal article" date="2020" name="ISME J.">
        <title>Uncovering the hidden diversity of litter-decomposition mechanisms in mushroom-forming fungi.</title>
        <authorList>
            <person name="Floudas D."/>
            <person name="Bentzer J."/>
            <person name="Ahren D."/>
            <person name="Johansson T."/>
            <person name="Persson P."/>
            <person name="Tunlid A."/>
        </authorList>
    </citation>
    <scope>NUCLEOTIDE SEQUENCE [LARGE SCALE GENOMIC DNA]</scope>
    <source>
        <strain evidence="2 3">CBS 175.51</strain>
    </source>
</reference>